<dbReference type="SUPFAM" id="SSF53850">
    <property type="entry name" value="Periplasmic binding protein-like II"/>
    <property type="match status" value="1"/>
</dbReference>
<dbReference type="RefSeq" id="WP_369286777.1">
    <property type="nucleotide sequence ID" value="NZ_JBFTEG010000003.1"/>
</dbReference>
<keyword evidence="4" id="KW-1185">Reference proteome</keyword>
<gene>
    <name evidence="3" type="ORF">AB5S05_05595</name>
</gene>
<evidence type="ECO:0000256" key="1">
    <source>
        <dbReference type="SAM" id="SignalP"/>
    </source>
</evidence>
<dbReference type="Pfam" id="PF00497">
    <property type="entry name" value="SBP_bac_3"/>
    <property type="match status" value="1"/>
</dbReference>
<dbReference type="Gene3D" id="3.40.190.10">
    <property type="entry name" value="Periplasmic binding protein-like II"/>
    <property type="match status" value="2"/>
</dbReference>
<name>A0ABV3YSI2_9PSED</name>
<feature type="chain" id="PRO_5046357794" evidence="1">
    <location>
        <begin position="28"/>
        <end position="260"/>
    </location>
</feature>
<keyword evidence="1" id="KW-0732">Signal</keyword>
<sequence length="260" mass="29546">MRLFRRPGFACWLLAWLLLAVQPSAQAATLKLYTEENPPLNLSSEGQVTGFSTEIVRQLAERTGDRVQIELGPWTRGYAKAQSEPNAGVFTTARIPEREQTFQWVGPLTHTLSRFYTLKSAGLRIGSLEDARARRLVLPRQWYSYEYLVTQGFDNIYTVTTAEKMMQMFSRGRADMLAASEIALPGLLAMVGMTPDQVESQYVFLQHESYLAFSPRTDRQIVDRWQAALNQLKADGGFASTFERWFPGQAIPPELIETRR</sequence>
<dbReference type="PANTHER" id="PTHR38834">
    <property type="entry name" value="PERIPLASMIC SUBSTRATE BINDING PROTEIN FAMILY 3"/>
    <property type="match status" value="1"/>
</dbReference>
<dbReference type="EMBL" id="JBFTEG010000003">
    <property type="protein sequence ID" value="MEX6501530.1"/>
    <property type="molecule type" value="Genomic_DNA"/>
</dbReference>
<dbReference type="PANTHER" id="PTHR38834:SF3">
    <property type="entry name" value="SOLUTE-BINDING PROTEIN FAMILY 3_N-TERMINAL DOMAIN-CONTAINING PROTEIN"/>
    <property type="match status" value="1"/>
</dbReference>
<feature type="domain" description="Solute-binding protein family 3/N-terminal" evidence="2">
    <location>
        <begin position="34"/>
        <end position="247"/>
    </location>
</feature>
<accession>A0ABV3YSI2</accession>
<protein>
    <submittedName>
        <fullName evidence="3">Substrate-binding periplasmic protein</fullName>
    </submittedName>
</protein>
<comment type="caution">
    <text evidence="3">The sequence shown here is derived from an EMBL/GenBank/DDBJ whole genome shotgun (WGS) entry which is preliminary data.</text>
</comment>
<reference evidence="3 4" key="1">
    <citation type="submission" date="2024-07" db="EMBL/GenBank/DDBJ databases">
        <authorList>
            <person name="Li M."/>
        </authorList>
    </citation>
    <scope>NUCLEOTIDE SEQUENCE [LARGE SCALE GENOMIC DNA]</scope>
    <source>
        <strain evidence="3 4">25A3E</strain>
    </source>
</reference>
<dbReference type="Proteomes" id="UP001560296">
    <property type="component" value="Unassembled WGS sequence"/>
</dbReference>
<evidence type="ECO:0000313" key="3">
    <source>
        <dbReference type="EMBL" id="MEX6501530.1"/>
    </source>
</evidence>
<evidence type="ECO:0000313" key="4">
    <source>
        <dbReference type="Proteomes" id="UP001560296"/>
    </source>
</evidence>
<feature type="signal peptide" evidence="1">
    <location>
        <begin position="1"/>
        <end position="27"/>
    </location>
</feature>
<dbReference type="InterPro" id="IPR001638">
    <property type="entry name" value="Solute-binding_3/MltF_N"/>
</dbReference>
<organism evidence="3 4">
    <name type="scientific">Pseudomonas zhanjiangensis</name>
    <dbReference type="NCBI Taxonomy" id="3239015"/>
    <lineage>
        <taxon>Bacteria</taxon>
        <taxon>Pseudomonadati</taxon>
        <taxon>Pseudomonadota</taxon>
        <taxon>Gammaproteobacteria</taxon>
        <taxon>Pseudomonadales</taxon>
        <taxon>Pseudomonadaceae</taxon>
        <taxon>Pseudomonas</taxon>
    </lineage>
</organism>
<proteinExistence type="predicted"/>
<evidence type="ECO:0000259" key="2">
    <source>
        <dbReference type="Pfam" id="PF00497"/>
    </source>
</evidence>